<name>A0A7G8BQL4_9BACT</name>
<organism evidence="4 5">
    <name type="scientific">Alloacidobacterium dinghuense</name>
    <dbReference type="NCBI Taxonomy" id="2763107"/>
    <lineage>
        <taxon>Bacteria</taxon>
        <taxon>Pseudomonadati</taxon>
        <taxon>Acidobacteriota</taxon>
        <taxon>Terriglobia</taxon>
        <taxon>Terriglobales</taxon>
        <taxon>Acidobacteriaceae</taxon>
        <taxon>Alloacidobacterium</taxon>
    </lineage>
</organism>
<dbReference type="Proteomes" id="UP000515312">
    <property type="component" value="Chromosome"/>
</dbReference>
<dbReference type="AlphaFoldDB" id="A0A7G8BQL4"/>
<dbReference type="PANTHER" id="PTHR43156">
    <property type="entry name" value="STAGE II SPORULATION PROTEIN E-RELATED"/>
    <property type="match status" value="1"/>
</dbReference>
<feature type="transmembrane region" description="Helical" evidence="2">
    <location>
        <begin position="141"/>
        <end position="158"/>
    </location>
</feature>
<dbReference type="SUPFAM" id="SSF81606">
    <property type="entry name" value="PP2C-like"/>
    <property type="match status" value="1"/>
</dbReference>
<accession>A0A7G8BQL4</accession>
<feature type="transmembrane region" description="Helical" evidence="2">
    <location>
        <begin position="50"/>
        <end position="66"/>
    </location>
</feature>
<evidence type="ECO:0000256" key="1">
    <source>
        <dbReference type="ARBA" id="ARBA00022801"/>
    </source>
</evidence>
<feature type="transmembrane region" description="Helical" evidence="2">
    <location>
        <begin position="170"/>
        <end position="191"/>
    </location>
</feature>
<feature type="transmembrane region" description="Helical" evidence="2">
    <location>
        <begin position="22"/>
        <end position="43"/>
    </location>
</feature>
<keyword evidence="1" id="KW-0378">Hydrolase</keyword>
<dbReference type="InterPro" id="IPR052016">
    <property type="entry name" value="Bact_Sigma-Reg"/>
</dbReference>
<feature type="domain" description="PPM-type phosphatase" evidence="3">
    <location>
        <begin position="246"/>
        <end position="458"/>
    </location>
</feature>
<dbReference type="KEGG" id="adin:H7849_06760"/>
<dbReference type="EMBL" id="CP060394">
    <property type="protein sequence ID" value="QNI34834.1"/>
    <property type="molecule type" value="Genomic_DNA"/>
</dbReference>
<dbReference type="InterPro" id="IPR036457">
    <property type="entry name" value="PPM-type-like_dom_sf"/>
</dbReference>
<dbReference type="SMART" id="SM00331">
    <property type="entry name" value="PP2C_SIG"/>
    <property type="match status" value="1"/>
</dbReference>
<keyword evidence="5" id="KW-1185">Reference proteome</keyword>
<keyword evidence="2" id="KW-0472">Membrane</keyword>
<keyword evidence="2" id="KW-1133">Transmembrane helix</keyword>
<evidence type="ECO:0000313" key="5">
    <source>
        <dbReference type="Proteomes" id="UP000515312"/>
    </source>
</evidence>
<evidence type="ECO:0000259" key="3">
    <source>
        <dbReference type="SMART" id="SM00331"/>
    </source>
</evidence>
<dbReference type="Pfam" id="PF07228">
    <property type="entry name" value="SpoIIE"/>
    <property type="match status" value="1"/>
</dbReference>
<proteinExistence type="predicted"/>
<evidence type="ECO:0000256" key="2">
    <source>
        <dbReference type="SAM" id="Phobius"/>
    </source>
</evidence>
<protein>
    <submittedName>
        <fullName evidence="4">SpoIIE family protein phosphatase</fullName>
    </submittedName>
</protein>
<feature type="transmembrane region" description="Helical" evidence="2">
    <location>
        <begin position="113"/>
        <end position="135"/>
    </location>
</feature>
<keyword evidence="2" id="KW-0812">Transmembrane</keyword>
<dbReference type="PANTHER" id="PTHR43156:SF2">
    <property type="entry name" value="STAGE II SPORULATION PROTEIN E"/>
    <property type="match status" value="1"/>
</dbReference>
<dbReference type="RefSeq" id="WP_186747267.1">
    <property type="nucleotide sequence ID" value="NZ_CP060394.1"/>
</dbReference>
<dbReference type="InterPro" id="IPR001932">
    <property type="entry name" value="PPM-type_phosphatase-like_dom"/>
</dbReference>
<dbReference type="Gene3D" id="3.60.40.10">
    <property type="entry name" value="PPM-type phosphatase domain"/>
    <property type="match status" value="1"/>
</dbReference>
<dbReference type="GO" id="GO:0016791">
    <property type="term" value="F:phosphatase activity"/>
    <property type="evidence" value="ECO:0007669"/>
    <property type="project" value="TreeGrafter"/>
</dbReference>
<gene>
    <name evidence="4" type="ORF">H7849_06760</name>
</gene>
<sequence length="462" mass="50707">MVLLDTEVTASQVLRVFHRDELFLFLGSAFSTVGLVIWAFLIIRRRFEALLFWLALFAILYGQRLWMRSELLAMVIPSSTFFIRLKVIVDFVVALPAFFFFEATGFLRKPGKILTVAACVILLGITVAGILGAPLAPLSRINNIVVICALLVLVIELLRNPIREKDFIVARNGLLIFAGFALWNNLGGVLGYKSEPYGFGIFLGCLGYVAARRAIQRDQQFSALQKELEVAKRIQLSILPPEFPASPYFRVAARYIPMTSVAGDFYDFLEARDGKAGLLIADVSGHGVPAALIASMVKVAANSQREHTGHPEKLLAGMNATLCGNTQSQFVTAAYVHLDAHTGKLSYAAAAHLPMLVLREGKVASVEENGLMLALFSSATYTSTTQQLKDGDRLLLYTDGIVEAESASTEQFGHERLCELLQESAKLTPDETVDLILARINAWSPSQDDDRTVLVCDYVANA</sequence>
<reference evidence="4 5" key="1">
    <citation type="submission" date="2020-08" db="EMBL/GenBank/DDBJ databases">
        <title>Edaphobacter telluris sp. nov. and Acidobacterium dinghuensis sp. nov., two acidobacteria isolated from forest soil.</title>
        <authorList>
            <person name="Fu J."/>
            <person name="Qiu L."/>
        </authorList>
    </citation>
    <scope>NUCLEOTIDE SEQUENCE [LARGE SCALE GENOMIC DNA]</scope>
    <source>
        <strain evidence="4">4Y35</strain>
    </source>
</reference>
<feature type="transmembrane region" description="Helical" evidence="2">
    <location>
        <begin position="81"/>
        <end position="101"/>
    </location>
</feature>
<evidence type="ECO:0000313" key="4">
    <source>
        <dbReference type="EMBL" id="QNI34834.1"/>
    </source>
</evidence>